<dbReference type="InterPro" id="IPR046151">
    <property type="entry name" value="DUF6153"/>
</dbReference>
<accession>A0A0M4DY78</accession>
<dbReference type="STRING" id="38300.SPRI_6519"/>
<dbReference type="OMA" id="GHETHAV"/>
<dbReference type="Pfam" id="PF19650">
    <property type="entry name" value="DUF6153"/>
    <property type="match status" value="1"/>
</dbReference>
<dbReference type="KEGG" id="spri:SPRI_6519"/>
<evidence type="ECO:0000313" key="2">
    <source>
        <dbReference type="Proteomes" id="UP000060513"/>
    </source>
</evidence>
<dbReference type="AlphaFoldDB" id="A0A0M4DY78"/>
<dbReference type="Proteomes" id="UP000060513">
    <property type="component" value="Chromosome"/>
</dbReference>
<reference evidence="1 2" key="1">
    <citation type="submission" date="2015-08" db="EMBL/GenBank/DDBJ databases">
        <title>Genome sequence of the pristinamycin over-producing bacterium Streptomyces pristinaespiralis HCCB10218.</title>
        <authorList>
            <person name="Tian J."/>
            <person name="Yang J."/>
            <person name="Li L."/>
            <person name="Ruan L."/>
            <person name="Wei W."/>
            <person name="Zheng G."/>
            <person name="Wei Z."/>
            <person name="Yang S."/>
            <person name="Ge M."/>
            <person name="Jiang W."/>
            <person name="Lu Y."/>
        </authorList>
    </citation>
    <scope>NUCLEOTIDE SEQUENCE [LARGE SCALE GENOMIC DNA]</scope>
    <source>
        <strain evidence="1 2">HCCB 10218</strain>
    </source>
</reference>
<proteinExistence type="predicted"/>
<sequence>MSQHTRREVGPFGARACVMLVLAVLLGLVAMHGLAPGTAFASTGTVSATAGTTAPAEAHDDPAGCDCAEGVHRNGVHEGHHDGGGGHVSHADATCAASGTSAAPVLPPLVPSGAWTQPAADHPLASAFEAPLGIHDPPSLSELQLLRI</sequence>
<organism evidence="1">
    <name type="scientific">Streptomyces pristinaespiralis</name>
    <dbReference type="NCBI Taxonomy" id="38300"/>
    <lineage>
        <taxon>Bacteria</taxon>
        <taxon>Bacillati</taxon>
        <taxon>Actinomycetota</taxon>
        <taxon>Actinomycetes</taxon>
        <taxon>Kitasatosporales</taxon>
        <taxon>Streptomycetaceae</taxon>
        <taxon>Streptomyces</taxon>
    </lineage>
</organism>
<dbReference type="RefSeq" id="WP_005320714.1">
    <property type="nucleotide sequence ID" value="NZ_CP011340.1"/>
</dbReference>
<name>A0A0M4DY78_STRPR</name>
<dbReference type="GeneID" id="97232436"/>
<protein>
    <submittedName>
        <fullName evidence="1">Membrane protein</fullName>
    </submittedName>
</protein>
<dbReference type="PATRIC" id="fig|38300.4.peg.6815"/>
<evidence type="ECO:0000313" key="1">
    <source>
        <dbReference type="EMBL" id="ALC24825.1"/>
    </source>
</evidence>
<gene>
    <name evidence="1" type="ORF">SPRI_6519</name>
</gene>
<dbReference type="EMBL" id="CP011340">
    <property type="protein sequence ID" value="ALC24825.1"/>
    <property type="molecule type" value="Genomic_DNA"/>
</dbReference>